<dbReference type="RefSeq" id="WP_111625906.1">
    <property type="nucleotide sequence ID" value="NZ_QLLQ01000009.1"/>
</dbReference>
<evidence type="ECO:0000259" key="3">
    <source>
        <dbReference type="Pfam" id="PF07715"/>
    </source>
</evidence>
<evidence type="ECO:0000256" key="1">
    <source>
        <dbReference type="PROSITE-ProRule" id="PRU01360"/>
    </source>
</evidence>
<protein>
    <submittedName>
        <fullName evidence="4">TonB-linked SusC/RagA family outer membrane protein</fullName>
    </submittedName>
</protein>
<dbReference type="EMBL" id="QLLQ01000009">
    <property type="protein sequence ID" value="RAJ22510.1"/>
    <property type="molecule type" value="Genomic_DNA"/>
</dbReference>
<dbReference type="AlphaFoldDB" id="A0A327S057"/>
<dbReference type="SUPFAM" id="SSF49464">
    <property type="entry name" value="Carboxypeptidase regulatory domain-like"/>
    <property type="match status" value="1"/>
</dbReference>
<dbReference type="Gene3D" id="2.170.130.10">
    <property type="entry name" value="TonB-dependent receptor, plug domain"/>
    <property type="match status" value="1"/>
</dbReference>
<dbReference type="NCBIfam" id="TIGR04056">
    <property type="entry name" value="OMP_RagA_SusC"/>
    <property type="match status" value="1"/>
</dbReference>
<dbReference type="PROSITE" id="PS52016">
    <property type="entry name" value="TONB_DEPENDENT_REC_3"/>
    <property type="match status" value="1"/>
</dbReference>
<dbReference type="Gene3D" id="2.60.40.1120">
    <property type="entry name" value="Carboxypeptidase-like, regulatory domain"/>
    <property type="match status" value="1"/>
</dbReference>
<comment type="subcellular location">
    <subcellularLocation>
        <location evidence="1">Cell outer membrane</location>
        <topology evidence="1">Multi-pass membrane protein</topology>
    </subcellularLocation>
</comment>
<dbReference type="Pfam" id="PF13715">
    <property type="entry name" value="CarbopepD_reg_2"/>
    <property type="match status" value="1"/>
</dbReference>
<feature type="chain" id="PRO_5016348381" evidence="2">
    <location>
        <begin position="23"/>
        <end position="1119"/>
    </location>
</feature>
<dbReference type="Pfam" id="PF07715">
    <property type="entry name" value="Plug"/>
    <property type="match status" value="1"/>
</dbReference>
<feature type="domain" description="TonB-dependent receptor plug" evidence="3">
    <location>
        <begin position="120"/>
        <end position="243"/>
    </location>
</feature>
<dbReference type="InterPro" id="IPR039426">
    <property type="entry name" value="TonB-dep_rcpt-like"/>
</dbReference>
<dbReference type="InterPro" id="IPR023996">
    <property type="entry name" value="TonB-dep_OMP_SusC/RagA"/>
</dbReference>
<comment type="caution">
    <text evidence="4">The sequence shown here is derived from an EMBL/GenBank/DDBJ whole genome shotgun (WGS) entry which is preliminary data.</text>
</comment>
<keyword evidence="1" id="KW-0812">Transmembrane</keyword>
<keyword evidence="1" id="KW-0998">Cell outer membrane</keyword>
<dbReference type="InterPro" id="IPR037066">
    <property type="entry name" value="Plug_dom_sf"/>
</dbReference>
<dbReference type="GO" id="GO:0009279">
    <property type="term" value="C:cell outer membrane"/>
    <property type="evidence" value="ECO:0007669"/>
    <property type="project" value="UniProtKB-SubCell"/>
</dbReference>
<keyword evidence="1" id="KW-1134">Transmembrane beta strand</keyword>
<sequence length="1119" mass="124025">MKLKLTWLMTLFLVFITHVSFAQLKTVTGTVTSASDGMTLVGVNVIVKGTSRGVQTDFDGNFSINAQKGEVIDFSYVGMTTNSITVGDGMTYDIVMAEDVESLETVVITGYQNIKKELFTGASQTLKAADIKLDGVADISGSLEGRAAGVSVQNVTGTFGAAPRITIRGSSSILGDTKPIWIVDGVIQEEIVNISVSDLVSGDPNTLLSSAISGLNPSDVESFEILKDASATSLYGARALNGVVVITTKSGKKNQAPKFNYNGEFLVRDRPRYGQYDLLNSQETVSVYREMESKGFLGYPAVLQGRNGGIYNIRARALNTYNESDGSYGLENTAEAKAAFLQKYELANTDWFKELFNMTPTQTHNISFSSGSDKATTYASLGYYTDAGWTVADRVRRITSTLRNTYYLNDDKLKLTTLLQGNIRNQKTPGTQNRQEDVFFGSFTRDFDINPYNYAIQTSRALRPKDENGDLEYYRNNWAPFNILNEVRNNTFELNVFDLKFQGQAEYKINDNLKYNFLGSARYVTSNGEQGATENSNLAAAYRADETAIVQQQNTFLFTDPDNPNALPKVVLPFGGILTESKNTLTTYTFRNSLEFSKTFNDVHGLTIYSSQEYRYVDRAASSFTGYGYQFSRGGSIFTDPDILKKVILEGNDYFFSQETRQREVSLAVQATYDFDTKYIVNLTGNYEGSNRAGKSSDARWLPTYSIAGRWNVHNENFLKDSRVISSLVLRPSYGVTGLIADAASNNLPVFQNLVTDRLNPDDRENYIDIVDLQNSNLTYERTKELNLGLELGMYNGRIQTVVDVYFRKGIDLIDLIRTSGIGGEVLKLGNNSSMDTKGVEFQLNTINLDSEDFRWSSGFNISFIDQEITNLKQQTNVFDLVSGTGRGNAIGYAPGSLFSFDFDGLNEFGLPTFNFDDPDADPIGGVDFQDTIDVLDYLVHEGSTLPTITGGFANNFKYKNWDMSVFFSFSAGNKVRLNPSYSATYSDLDVFPREFVNRWLLPGDEAITNIPAIASQQAIQAYGQNAVTQAYNAYNYSTERVADGDFVRLKNVTVGYSFPSESLSQIGLSNLRMSLQGTNLFLLYSDSDLGGQDPEFFNSGGVAYPITRSFTFSLNVGF</sequence>
<keyword evidence="2" id="KW-0732">Signal</keyword>
<reference evidence="4 5" key="1">
    <citation type="submission" date="2018-06" db="EMBL/GenBank/DDBJ databases">
        <title>Genomic Encyclopedia of Archaeal and Bacterial Type Strains, Phase II (KMG-II): from individual species to whole genera.</title>
        <authorList>
            <person name="Goeker M."/>
        </authorList>
    </citation>
    <scope>NUCLEOTIDE SEQUENCE [LARGE SCALE GENOMIC DNA]</scope>
    <source>
        <strain evidence="4 5">DSM 12408</strain>
    </source>
</reference>
<proteinExistence type="inferred from homology"/>
<evidence type="ECO:0000313" key="5">
    <source>
        <dbReference type="Proteomes" id="UP000248987"/>
    </source>
</evidence>
<organism evidence="4 5">
    <name type="scientific">Gelidibacter algens</name>
    <dbReference type="NCBI Taxonomy" id="49280"/>
    <lineage>
        <taxon>Bacteria</taxon>
        <taxon>Pseudomonadati</taxon>
        <taxon>Bacteroidota</taxon>
        <taxon>Flavobacteriia</taxon>
        <taxon>Flavobacteriales</taxon>
        <taxon>Flavobacteriaceae</taxon>
        <taxon>Gelidibacter</taxon>
    </lineage>
</organism>
<comment type="similarity">
    <text evidence="1">Belongs to the TonB-dependent receptor family.</text>
</comment>
<evidence type="ECO:0000256" key="2">
    <source>
        <dbReference type="SAM" id="SignalP"/>
    </source>
</evidence>
<dbReference type="InterPro" id="IPR023997">
    <property type="entry name" value="TonB-dep_OMP_SusC/RagA_CS"/>
</dbReference>
<accession>A0A327S057</accession>
<keyword evidence="5" id="KW-1185">Reference proteome</keyword>
<name>A0A327S057_9FLAO</name>
<dbReference type="NCBIfam" id="TIGR04057">
    <property type="entry name" value="SusC_RagA_signa"/>
    <property type="match status" value="1"/>
</dbReference>
<evidence type="ECO:0000313" key="4">
    <source>
        <dbReference type="EMBL" id="RAJ22510.1"/>
    </source>
</evidence>
<dbReference type="SUPFAM" id="SSF56935">
    <property type="entry name" value="Porins"/>
    <property type="match status" value="1"/>
</dbReference>
<dbReference type="InterPro" id="IPR008969">
    <property type="entry name" value="CarboxyPept-like_regulatory"/>
</dbReference>
<keyword evidence="1" id="KW-0472">Membrane</keyword>
<dbReference type="InterPro" id="IPR012910">
    <property type="entry name" value="Plug_dom"/>
</dbReference>
<keyword evidence="1" id="KW-0813">Transport</keyword>
<feature type="signal peptide" evidence="2">
    <location>
        <begin position="1"/>
        <end position="22"/>
    </location>
</feature>
<dbReference type="Proteomes" id="UP000248987">
    <property type="component" value="Unassembled WGS sequence"/>
</dbReference>
<gene>
    <name evidence="4" type="ORF">LX77_02456</name>
</gene>